<organism evidence="1 2">
    <name type="scientific">Hericium alpestre</name>
    <dbReference type="NCBI Taxonomy" id="135208"/>
    <lineage>
        <taxon>Eukaryota</taxon>
        <taxon>Fungi</taxon>
        <taxon>Dikarya</taxon>
        <taxon>Basidiomycota</taxon>
        <taxon>Agaricomycotina</taxon>
        <taxon>Agaricomycetes</taxon>
        <taxon>Russulales</taxon>
        <taxon>Hericiaceae</taxon>
        <taxon>Hericium</taxon>
    </lineage>
</organism>
<sequence>MKAVFRLSGPVKVEDSENKKFKADGFSSANILAIFVPAREELPCTPTVANDDAKAEARTGIREGMEVDDINCTRYASA</sequence>
<evidence type="ECO:0000313" key="1">
    <source>
        <dbReference type="EMBL" id="TFY76753.1"/>
    </source>
</evidence>
<name>A0A4Y9ZRT4_9AGAM</name>
<dbReference type="Proteomes" id="UP000298061">
    <property type="component" value="Unassembled WGS sequence"/>
</dbReference>
<keyword evidence="2" id="KW-1185">Reference proteome</keyword>
<accession>A0A4Y9ZRT4</accession>
<gene>
    <name evidence="1" type="ORF">EWM64_g7259</name>
</gene>
<dbReference type="AlphaFoldDB" id="A0A4Y9ZRT4"/>
<evidence type="ECO:0000313" key="2">
    <source>
        <dbReference type="Proteomes" id="UP000298061"/>
    </source>
</evidence>
<reference evidence="1 2" key="1">
    <citation type="submission" date="2019-02" db="EMBL/GenBank/DDBJ databases">
        <title>Genome sequencing of the rare red list fungi Hericium alpestre (H. flagellum).</title>
        <authorList>
            <person name="Buettner E."/>
            <person name="Kellner H."/>
        </authorList>
    </citation>
    <scope>NUCLEOTIDE SEQUENCE [LARGE SCALE GENOMIC DNA]</scope>
    <source>
        <strain evidence="1 2">DSM 108284</strain>
    </source>
</reference>
<dbReference type="EMBL" id="SFCI01001105">
    <property type="protein sequence ID" value="TFY76753.1"/>
    <property type="molecule type" value="Genomic_DNA"/>
</dbReference>
<comment type="caution">
    <text evidence="1">The sequence shown here is derived from an EMBL/GenBank/DDBJ whole genome shotgun (WGS) entry which is preliminary data.</text>
</comment>
<proteinExistence type="predicted"/>
<protein>
    <submittedName>
        <fullName evidence="1">Uncharacterized protein</fullName>
    </submittedName>
</protein>